<dbReference type="PANTHER" id="PTHR31118:SF12">
    <property type="entry name" value="CYCLASE-LIKE PROTEIN 2"/>
    <property type="match status" value="1"/>
</dbReference>
<organism evidence="2 3">
    <name type="scientific">Acrasis kona</name>
    <dbReference type="NCBI Taxonomy" id="1008807"/>
    <lineage>
        <taxon>Eukaryota</taxon>
        <taxon>Discoba</taxon>
        <taxon>Heterolobosea</taxon>
        <taxon>Tetramitia</taxon>
        <taxon>Eutetramitia</taxon>
        <taxon>Acrasidae</taxon>
        <taxon>Acrasis</taxon>
    </lineage>
</organism>
<dbReference type="GO" id="GO:0004061">
    <property type="term" value="F:arylformamidase activity"/>
    <property type="evidence" value="ECO:0007669"/>
    <property type="project" value="InterPro"/>
</dbReference>
<keyword evidence="3" id="KW-1185">Reference proteome</keyword>
<reference evidence="2 3" key="1">
    <citation type="submission" date="2024-03" db="EMBL/GenBank/DDBJ databases">
        <title>The Acrasis kona genome and developmental transcriptomes reveal deep origins of eukaryotic multicellular pathways.</title>
        <authorList>
            <person name="Sheikh S."/>
            <person name="Fu C.-J."/>
            <person name="Brown M.W."/>
            <person name="Baldauf S.L."/>
        </authorList>
    </citation>
    <scope>NUCLEOTIDE SEQUENCE [LARGE SCALE GENOMIC DNA]</scope>
    <source>
        <strain evidence="2 3">ATCC MYA-3509</strain>
    </source>
</reference>
<evidence type="ECO:0008006" key="4">
    <source>
        <dbReference type="Google" id="ProtNLM"/>
    </source>
</evidence>
<dbReference type="Gene3D" id="3.50.30.50">
    <property type="entry name" value="Putative cyclase"/>
    <property type="match status" value="1"/>
</dbReference>
<dbReference type="GO" id="GO:0019441">
    <property type="term" value="P:L-tryptophan catabolic process to kynurenine"/>
    <property type="evidence" value="ECO:0007669"/>
    <property type="project" value="InterPro"/>
</dbReference>
<evidence type="ECO:0000256" key="1">
    <source>
        <dbReference type="ARBA" id="ARBA00007865"/>
    </source>
</evidence>
<protein>
    <recommendedName>
        <fullName evidence="4">Cyclase</fullName>
    </recommendedName>
</protein>
<dbReference type="EMBL" id="JAOPGA020001549">
    <property type="protein sequence ID" value="KAL0489335.1"/>
    <property type="molecule type" value="Genomic_DNA"/>
</dbReference>
<dbReference type="InterPro" id="IPR007325">
    <property type="entry name" value="KFase/CYL"/>
</dbReference>
<sequence>MIVCVKCLRLCLYLDYCKIHRTTMTERAENLELNAMTNLMRSIDISWPISEDMMSWKDNYPTKFISEAEYKKDGKRSTSLKMHCHSGTHVDAPSHFLKEGDSIESTSLKQLMGKCKVFDFSEMESVNETGKIQKNDFFNNKYGEESISEGDIILLKTKNSFSFNATTKWQQDFIYLDKTAANYLVKEKKIKAVGIDYTGIERSDIQEGHETHKMLLGNNVPIIEGLRLSHVLGLPSPDSKDVSMHQGIYYLICLPLKLVGVEAAPARAILIPIDLK</sequence>
<name>A0AAW2ZIR6_9EUKA</name>
<comment type="similarity">
    <text evidence="1">Belongs to the Cyclase 1 superfamily.</text>
</comment>
<dbReference type="PANTHER" id="PTHR31118">
    <property type="entry name" value="CYCLASE-LIKE PROTEIN 2"/>
    <property type="match status" value="1"/>
</dbReference>
<dbReference type="AlphaFoldDB" id="A0AAW2ZIR6"/>
<accession>A0AAW2ZIR6</accession>
<evidence type="ECO:0000313" key="2">
    <source>
        <dbReference type="EMBL" id="KAL0489335.1"/>
    </source>
</evidence>
<dbReference type="SUPFAM" id="SSF102198">
    <property type="entry name" value="Putative cyclase"/>
    <property type="match status" value="1"/>
</dbReference>
<proteinExistence type="inferred from homology"/>
<gene>
    <name evidence="2" type="ORF">AKO1_009204</name>
</gene>
<evidence type="ECO:0000313" key="3">
    <source>
        <dbReference type="Proteomes" id="UP001431209"/>
    </source>
</evidence>
<dbReference type="InterPro" id="IPR037175">
    <property type="entry name" value="KFase_sf"/>
</dbReference>
<dbReference type="Pfam" id="PF04199">
    <property type="entry name" value="Cyclase"/>
    <property type="match status" value="1"/>
</dbReference>
<comment type="caution">
    <text evidence="2">The sequence shown here is derived from an EMBL/GenBank/DDBJ whole genome shotgun (WGS) entry which is preliminary data.</text>
</comment>
<dbReference type="Proteomes" id="UP001431209">
    <property type="component" value="Unassembled WGS sequence"/>
</dbReference>